<reference evidence="1" key="1">
    <citation type="submission" date="2024-03" db="EMBL/GenBank/DDBJ databases">
        <authorList>
            <consortium name="ELIXIR-Norway"/>
            <consortium name="Elixir Norway"/>
        </authorList>
    </citation>
    <scope>NUCLEOTIDE SEQUENCE</scope>
</reference>
<protein>
    <recommendedName>
        <fullName evidence="3">GIY-YIG homing endonuclease</fullName>
    </recommendedName>
</protein>
<dbReference type="EMBL" id="OZ023720">
    <property type="protein sequence ID" value="CAK9869846.1"/>
    <property type="molecule type" value="Genomic_DNA"/>
</dbReference>
<organism evidence="1 2">
    <name type="scientific">Sphagnum jensenii</name>
    <dbReference type="NCBI Taxonomy" id="128206"/>
    <lineage>
        <taxon>Eukaryota</taxon>
        <taxon>Viridiplantae</taxon>
        <taxon>Streptophyta</taxon>
        <taxon>Embryophyta</taxon>
        <taxon>Bryophyta</taxon>
        <taxon>Sphagnophytina</taxon>
        <taxon>Sphagnopsida</taxon>
        <taxon>Sphagnales</taxon>
        <taxon>Sphagnaceae</taxon>
        <taxon>Sphagnum</taxon>
    </lineage>
</organism>
<sequence>MPMRTWQVPNPSLSTVSEAALWKKRGFRHSGGRAVELHTGGGCWRLERGWVADWRSRWRLERGWVTDWRGRWRLDRGWFVDVRGAPAMRTRLGCDHDRNRKVVPAHVELVRRTSYKHPDGENIVAEKDEEAARRTYNSLLTEDTISPVSLKLFVLVESGTYYQCKSSRVREGEYQVAVRSLVSRLERDRVVEKRSRELQRQAQRSGCCLKG</sequence>
<evidence type="ECO:0000313" key="2">
    <source>
        <dbReference type="Proteomes" id="UP001497522"/>
    </source>
</evidence>
<evidence type="ECO:0000313" key="1">
    <source>
        <dbReference type="EMBL" id="CAK9869846.1"/>
    </source>
</evidence>
<dbReference type="Proteomes" id="UP001497522">
    <property type="component" value="Chromosome 19"/>
</dbReference>
<accession>A0ABP1B439</accession>
<gene>
    <name evidence="1" type="ORF">CSSPJE1EN2_LOCUS12583</name>
</gene>
<keyword evidence="2" id="KW-1185">Reference proteome</keyword>
<evidence type="ECO:0008006" key="3">
    <source>
        <dbReference type="Google" id="ProtNLM"/>
    </source>
</evidence>
<name>A0ABP1B439_9BRYO</name>
<proteinExistence type="predicted"/>